<evidence type="ECO:0000313" key="2">
    <source>
        <dbReference type="Proteomes" id="UP000664991"/>
    </source>
</evidence>
<evidence type="ECO:0000313" key="1">
    <source>
        <dbReference type="EMBL" id="KAG5205450.1"/>
    </source>
</evidence>
<protein>
    <submittedName>
        <fullName evidence="1">Uncharacterized protein</fullName>
    </submittedName>
</protein>
<comment type="caution">
    <text evidence="1">The sequence shown here is derived from an EMBL/GenBank/DDBJ whole genome shotgun (WGS) entry which is preliminary data.</text>
</comment>
<name>A0A836AD13_SHEEP</name>
<organism evidence="1 2">
    <name type="scientific">Ovis aries</name>
    <name type="common">Sheep</name>
    <dbReference type="NCBI Taxonomy" id="9940"/>
    <lineage>
        <taxon>Eukaryota</taxon>
        <taxon>Metazoa</taxon>
        <taxon>Chordata</taxon>
        <taxon>Craniata</taxon>
        <taxon>Vertebrata</taxon>
        <taxon>Euteleostomi</taxon>
        <taxon>Mammalia</taxon>
        <taxon>Eutheria</taxon>
        <taxon>Laurasiatheria</taxon>
        <taxon>Artiodactyla</taxon>
        <taxon>Ruminantia</taxon>
        <taxon>Pecora</taxon>
        <taxon>Bovidae</taxon>
        <taxon>Caprinae</taxon>
        <taxon>Ovis</taxon>
    </lineage>
</organism>
<accession>A0A836AD13</accession>
<reference evidence="1 2" key="1">
    <citation type="submission" date="2020-12" db="EMBL/GenBank/DDBJ databases">
        <title>De novo assembly of Tibetan sheep genome.</title>
        <authorList>
            <person name="Li X."/>
        </authorList>
    </citation>
    <scope>NUCLEOTIDE SEQUENCE [LARGE SCALE GENOMIC DNA]</scope>
    <source>
        <tissue evidence="1">Heart</tissue>
    </source>
</reference>
<sequence length="235" mass="26011">MTLSVVSHSVPVLVQCSSDGLSESQRVTARSLGLTVFLFNHPAYPRGTGVMRAQFLPCWSLEPSSFPQLVQRSREPLKVSGSIPQVSPATVLVGRFSGVLGVFKGFIIMWTERFRYPHPSTVGFINVTCHNRAVAKSNEETYVKDPEKHRVLFKKAITAYRKSLLGHSGLPYANLGPLSGHEDWAVWNCGLGQKDPDPTTLSAEDKGPGQNHLSTPVSLWLHFYEELDFLSSVFL</sequence>
<dbReference type="AlphaFoldDB" id="A0A836AD13"/>
<gene>
    <name evidence="1" type="ORF">JEQ12_018700</name>
</gene>
<proteinExistence type="predicted"/>
<dbReference type="Proteomes" id="UP000664991">
    <property type="component" value="Unassembled WGS sequence"/>
</dbReference>
<dbReference type="EMBL" id="JAEMGP010000008">
    <property type="protein sequence ID" value="KAG5205450.1"/>
    <property type="molecule type" value="Genomic_DNA"/>
</dbReference>